<dbReference type="Gene3D" id="2.30.29.30">
    <property type="entry name" value="Pleckstrin-homology domain (PH domain)/Phosphotyrosine-binding domain (PTB)"/>
    <property type="match status" value="1"/>
</dbReference>
<reference evidence="2 3" key="1">
    <citation type="journal article" date="2013" name="Curr. Biol.">
        <title>The Genome of the Foraminiferan Reticulomyxa filosa.</title>
        <authorList>
            <person name="Glockner G."/>
            <person name="Hulsmann N."/>
            <person name="Schleicher M."/>
            <person name="Noegel A.A."/>
            <person name="Eichinger L."/>
            <person name="Gallinger C."/>
            <person name="Pawlowski J."/>
            <person name="Sierra R."/>
            <person name="Euteneuer U."/>
            <person name="Pillet L."/>
            <person name="Moustafa A."/>
            <person name="Platzer M."/>
            <person name="Groth M."/>
            <person name="Szafranski K."/>
            <person name="Schliwa M."/>
        </authorList>
    </citation>
    <scope>NUCLEOTIDE SEQUENCE [LARGE SCALE GENOMIC DNA]</scope>
</reference>
<evidence type="ECO:0000313" key="3">
    <source>
        <dbReference type="Proteomes" id="UP000023152"/>
    </source>
</evidence>
<dbReference type="SUPFAM" id="SSF50729">
    <property type="entry name" value="PH domain-like"/>
    <property type="match status" value="1"/>
</dbReference>
<dbReference type="SMART" id="SM00233">
    <property type="entry name" value="PH"/>
    <property type="match status" value="1"/>
</dbReference>
<dbReference type="Proteomes" id="UP000023152">
    <property type="component" value="Unassembled WGS sequence"/>
</dbReference>
<gene>
    <name evidence="2" type="ORF">RFI_09346</name>
</gene>
<organism evidence="2 3">
    <name type="scientific">Reticulomyxa filosa</name>
    <dbReference type="NCBI Taxonomy" id="46433"/>
    <lineage>
        <taxon>Eukaryota</taxon>
        <taxon>Sar</taxon>
        <taxon>Rhizaria</taxon>
        <taxon>Retaria</taxon>
        <taxon>Foraminifera</taxon>
        <taxon>Monothalamids</taxon>
        <taxon>Reticulomyxidae</taxon>
        <taxon>Reticulomyxa</taxon>
    </lineage>
</organism>
<proteinExistence type="predicted"/>
<dbReference type="EMBL" id="ASPP01007045">
    <property type="protein sequence ID" value="ETO27789.1"/>
    <property type="molecule type" value="Genomic_DNA"/>
</dbReference>
<evidence type="ECO:0000313" key="2">
    <source>
        <dbReference type="EMBL" id="ETO27789.1"/>
    </source>
</evidence>
<name>X6NPZ8_RETFI</name>
<comment type="caution">
    <text evidence="2">The sequence shown here is derived from an EMBL/GenBank/DDBJ whole genome shotgun (WGS) entry which is preliminary data.</text>
</comment>
<accession>X6NPZ8</accession>
<dbReference type="AlphaFoldDB" id="X6NPZ8"/>
<feature type="non-terminal residue" evidence="2">
    <location>
        <position position="1"/>
    </location>
</feature>
<dbReference type="InterPro" id="IPR001849">
    <property type="entry name" value="PH_domain"/>
</dbReference>
<dbReference type="InterPro" id="IPR011993">
    <property type="entry name" value="PH-like_dom_sf"/>
</dbReference>
<feature type="domain" description="PH" evidence="1">
    <location>
        <begin position="47"/>
        <end position="177"/>
    </location>
</feature>
<evidence type="ECO:0000259" key="1">
    <source>
        <dbReference type="SMART" id="SM00233"/>
    </source>
</evidence>
<protein>
    <recommendedName>
        <fullName evidence="1">PH domain-containing protein</fullName>
    </recommendedName>
</protein>
<sequence>YISLIKKKNSQLRNLMGLNMSLAHYPSFVLHSVKVQFAFQNYFGSAAILRTELEICHVPLSFLTFSYDPEEWIKYWFVLTKTELLAFPTQLHAEISNDSPVFQCPTSSVVSVLRLEDVLSTVSFSPLDRQEEIPQASIDKLGIFVVATISDKWFLKAKNNVSREMWIEHLQKLLSSKDGDTELFLTVPK</sequence>
<keyword evidence="3" id="KW-1185">Reference proteome</keyword>
<dbReference type="Pfam" id="PF00169">
    <property type="entry name" value="PH"/>
    <property type="match status" value="1"/>
</dbReference>